<evidence type="ECO:0000313" key="2">
    <source>
        <dbReference type="Proteomes" id="UP000197138"/>
    </source>
</evidence>
<proteinExistence type="predicted"/>
<accession>A0A218X911</accession>
<comment type="caution">
    <text evidence="1">The sequence shown here is derived from an EMBL/GenBank/DDBJ whole genome shotgun (WGS) entry which is preliminary data.</text>
</comment>
<reference evidence="2" key="1">
    <citation type="journal article" date="2017" name="Plant J.">
        <title>The pomegranate (Punica granatum L.) genome and the genomics of punicalagin biosynthesis.</title>
        <authorList>
            <person name="Qin G."/>
            <person name="Xu C."/>
            <person name="Ming R."/>
            <person name="Tang H."/>
            <person name="Guyot R."/>
            <person name="Kramer E.M."/>
            <person name="Hu Y."/>
            <person name="Yi X."/>
            <person name="Qi Y."/>
            <person name="Xu X."/>
            <person name="Gao Z."/>
            <person name="Pan H."/>
            <person name="Jian J."/>
            <person name="Tian Y."/>
            <person name="Yue Z."/>
            <person name="Xu Y."/>
        </authorList>
    </citation>
    <scope>NUCLEOTIDE SEQUENCE [LARGE SCALE GENOMIC DNA]</scope>
    <source>
        <strain evidence="2">cv. Dabenzi</strain>
    </source>
</reference>
<dbReference type="EMBL" id="MTKT01002214">
    <property type="protein sequence ID" value="OWM81705.1"/>
    <property type="molecule type" value="Genomic_DNA"/>
</dbReference>
<evidence type="ECO:0000313" key="1">
    <source>
        <dbReference type="EMBL" id="OWM81705.1"/>
    </source>
</evidence>
<organism evidence="1 2">
    <name type="scientific">Punica granatum</name>
    <name type="common">Pomegranate</name>
    <dbReference type="NCBI Taxonomy" id="22663"/>
    <lineage>
        <taxon>Eukaryota</taxon>
        <taxon>Viridiplantae</taxon>
        <taxon>Streptophyta</taxon>
        <taxon>Embryophyta</taxon>
        <taxon>Tracheophyta</taxon>
        <taxon>Spermatophyta</taxon>
        <taxon>Magnoliopsida</taxon>
        <taxon>eudicotyledons</taxon>
        <taxon>Gunneridae</taxon>
        <taxon>Pentapetalae</taxon>
        <taxon>rosids</taxon>
        <taxon>malvids</taxon>
        <taxon>Myrtales</taxon>
        <taxon>Lythraceae</taxon>
        <taxon>Punica</taxon>
    </lineage>
</organism>
<name>A0A218X911_PUNGR</name>
<dbReference type="Proteomes" id="UP000197138">
    <property type="component" value="Unassembled WGS sequence"/>
</dbReference>
<gene>
    <name evidence="1" type="ORF">CDL15_Pgr007743</name>
</gene>
<protein>
    <submittedName>
        <fullName evidence="1">Uncharacterized protein</fullName>
    </submittedName>
</protein>
<sequence length="82" mass="8595">MAKAIATVGMPKPHIHPHIHLYPNQDRGGGNGANVNCDLKPDEGGAPLLPLSLVGLVELVRPKDETQGLVPPPASATIYRAT</sequence>
<dbReference type="AlphaFoldDB" id="A0A218X911"/>